<name>A0ACC1ILA9_9FUNG</name>
<evidence type="ECO:0000313" key="1">
    <source>
        <dbReference type="EMBL" id="KAJ1895801.1"/>
    </source>
</evidence>
<evidence type="ECO:0000313" key="2">
    <source>
        <dbReference type="Proteomes" id="UP001150581"/>
    </source>
</evidence>
<sequence length="453" mass="49155">MLQLIVAQARGSSATEEEGLSRAVVLMQVLVMTHRWIIHSPLPQAMAGVAEALMPDSHLTLIPEMAGIISRLCHSIDVVPMMAECPTIATICVRLLTADVESAHLSAIMAVINATAMSRGFLKLLMADDAIKTRLVELALANGSSSGPRQSYAAKSLVALMCAGQVDAKNAVCNVLVPLLRQMESMHLNTLELAFYPIGDSDEVLNEAATAGTKLGQWMNTALVLFSAMWVMVAQQGMWMDADMLAFDALGYFQMGLLGQLAAYIRYLCGLDADLMKSLGIWSSAVNMGADAVVASYYVVVGEEDDAHCRACRKPAQLSQEHKIHMEDISSEHLWFSTVRKGRRLGPLYGDDSRAAGIGGNSLLGLRNTWLRSLLPMIQMTMGVLADSLLVARLEMQSLETIQSLVYLLKILSCELPPVLHGLTLHGLAALNVYTLCRSDAFGLLHMCAKYLC</sequence>
<keyword evidence="2" id="KW-1185">Reference proteome</keyword>
<accession>A0ACC1ILA9</accession>
<organism evidence="1 2">
    <name type="scientific">Kickxella alabastrina</name>
    <dbReference type="NCBI Taxonomy" id="61397"/>
    <lineage>
        <taxon>Eukaryota</taxon>
        <taxon>Fungi</taxon>
        <taxon>Fungi incertae sedis</taxon>
        <taxon>Zoopagomycota</taxon>
        <taxon>Kickxellomycotina</taxon>
        <taxon>Kickxellomycetes</taxon>
        <taxon>Kickxellales</taxon>
        <taxon>Kickxellaceae</taxon>
        <taxon>Kickxella</taxon>
    </lineage>
</organism>
<dbReference type="EMBL" id="JANBPG010000522">
    <property type="protein sequence ID" value="KAJ1895801.1"/>
    <property type="molecule type" value="Genomic_DNA"/>
</dbReference>
<dbReference type="Proteomes" id="UP001150581">
    <property type="component" value="Unassembled WGS sequence"/>
</dbReference>
<comment type="caution">
    <text evidence="1">The sequence shown here is derived from an EMBL/GenBank/DDBJ whole genome shotgun (WGS) entry which is preliminary data.</text>
</comment>
<protein>
    <submittedName>
        <fullName evidence="1">Uncharacterized protein</fullName>
    </submittedName>
</protein>
<proteinExistence type="predicted"/>
<reference evidence="1" key="1">
    <citation type="submission" date="2022-07" db="EMBL/GenBank/DDBJ databases">
        <title>Phylogenomic reconstructions and comparative analyses of Kickxellomycotina fungi.</title>
        <authorList>
            <person name="Reynolds N.K."/>
            <person name="Stajich J.E."/>
            <person name="Barry K."/>
            <person name="Grigoriev I.V."/>
            <person name="Crous P."/>
            <person name="Smith M.E."/>
        </authorList>
    </citation>
    <scope>NUCLEOTIDE SEQUENCE</scope>
    <source>
        <strain evidence="1">Benny 63K</strain>
    </source>
</reference>
<gene>
    <name evidence="1" type="ORF">LPJ66_004364</name>
</gene>